<feature type="region of interest" description="Disordered" evidence="1">
    <location>
        <begin position="25"/>
        <end position="49"/>
    </location>
</feature>
<reference evidence="2 3" key="1">
    <citation type="submission" date="2016-10" db="EMBL/GenBank/DDBJ databases">
        <authorList>
            <person name="de Groot N.N."/>
        </authorList>
    </citation>
    <scope>NUCLEOTIDE SEQUENCE [LARGE SCALE GENOMIC DNA]</scope>
    <source>
        <strain evidence="2 3">OK461</strain>
    </source>
</reference>
<evidence type="ECO:0000256" key="1">
    <source>
        <dbReference type="SAM" id="MobiDB-lite"/>
    </source>
</evidence>
<proteinExistence type="predicted"/>
<dbReference type="EMBL" id="FONR01000002">
    <property type="protein sequence ID" value="SFE80523.1"/>
    <property type="molecule type" value="Genomic_DNA"/>
</dbReference>
<accession>A0A1I2DJU6</accession>
<evidence type="ECO:0000313" key="3">
    <source>
        <dbReference type="Proteomes" id="UP000181942"/>
    </source>
</evidence>
<feature type="compositionally biased region" description="Basic residues" evidence="1">
    <location>
        <begin position="37"/>
        <end position="49"/>
    </location>
</feature>
<name>A0A1I2DJU6_9ACTN</name>
<sequence length="49" mass="5399">MVMMIVRGNPNIRFCPLMMSLTSTSHGPGGLCPRGLRAARRKGINRSEQ</sequence>
<evidence type="ECO:0000313" key="2">
    <source>
        <dbReference type="EMBL" id="SFE80523.1"/>
    </source>
</evidence>
<dbReference type="AlphaFoldDB" id="A0A1I2DJU6"/>
<gene>
    <name evidence="2" type="ORF">SAMN02787118_102685</name>
</gene>
<organism evidence="2 3">
    <name type="scientific">Streptomyces mirabilis</name>
    <dbReference type="NCBI Taxonomy" id="68239"/>
    <lineage>
        <taxon>Bacteria</taxon>
        <taxon>Bacillati</taxon>
        <taxon>Actinomycetota</taxon>
        <taxon>Actinomycetes</taxon>
        <taxon>Kitasatosporales</taxon>
        <taxon>Streptomycetaceae</taxon>
        <taxon>Streptomyces</taxon>
    </lineage>
</organism>
<dbReference type="Proteomes" id="UP000181942">
    <property type="component" value="Unassembled WGS sequence"/>
</dbReference>
<protein>
    <submittedName>
        <fullName evidence="2">Uncharacterized protein</fullName>
    </submittedName>
</protein>